<organism evidence="2 3">
    <name type="scientific">candidate division WWE3 bacterium CG22_combo_CG10-13_8_21_14_all_39_12</name>
    <dbReference type="NCBI Taxonomy" id="1975094"/>
    <lineage>
        <taxon>Bacteria</taxon>
        <taxon>Katanobacteria</taxon>
    </lineage>
</organism>
<name>A0A2H0BEX4_UNCKA</name>
<sequence length="197" mass="22339">MKLNFTLNRLFYKKVTIVFLFVLILFLTFFLIKKKFTTIPSGGSCGGLIAPKYKLLETLGLFPGKCSAGYICDYPNSTIADIPGTCKKIILGEVYSVVGSPLVWEPPGRTISFLEEKLNVTILGFDDECEKYNQDQGRSGCVNAGEITWYIEAKKGNQKTKFSISSKRHESRYKEELGYNFIFPDIDRFNLKLKVIK</sequence>
<dbReference type="EMBL" id="PCSU01000073">
    <property type="protein sequence ID" value="PIP56223.1"/>
    <property type="molecule type" value="Genomic_DNA"/>
</dbReference>
<evidence type="ECO:0000313" key="3">
    <source>
        <dbReference type="Proteomes" id="UP000228495"/>
    </source>
</evidence>
<keyword evidence="1" id="KW-0472">Membrane</keyword>
<keyword evidence="1" id="KW-1133">Transmembrane helix</keyword>
<proteinExistence type="predicted"/>
<feature type="transmembrane region" description="Helical" evidence="1">
    <location>
        <begin position="12"/>
        <end position="32"/>
    </location>
</feature>
<evidence type="ECO:0000313" key="2">
    <source>
        <dbReference type="EMBL" id="PIP56223.1"/>
    </source>
</evidence>
<accession>A0A2H0BEX4</accession>
<dbReference type="Proteomes" id="UP000228495">
    <property type="component" value="Unassembled WGS sequence"/>
</dbReference>
<dbReference type="AlphaFoldDB" id="A0A2H0BEX4"/>
<keyword evidence="1" id="KW-0812">Transmembrane</keyword>
<evidence type="ECO:0000256" key="1">
    <source>
        <dbReference type="SAM" id="Phobius"/>
    </source>
</evidence>
<reference evidence="2 3" key="1">
    <citation type="submission" date="2017-09" db="EMBL/GenBank/DDBJ databases">
        <title>Depth-based differentiation of microbial function through sediment-hosted aquifers and enrichment of novel symbionts in the deep terrestrial subsurface.</title>
        <authorList>
            <person name="Probst A.J."/>
            <person name="Ladd B."/>
            <person name="Jarett J.K."/>
            <person name="Geller-Mcgrath D.E."/>
            <person name="Sieber C.M."/>
            <person name="Emerson J.B."/>
            <person name="Anantharaman K."/>
            <person name="Thomas B.C."/>
            <person name="Malmstrom R."/>
            <person name="Stieglmeier M."/>
            <person name="Klingl A."/>
            <person name="Woyke T."/>
            <person name="Ryan C.M."/>
            <person name="Banfield J.F."/>
        </authorList>
    </citation>
    <scope>NUCLEOTIDE SEQUENCE [LARGE SCALE GENOMIC DNA]</scope>
    <source>
        <strain evidence="2">CG22_combo_CG10-13_8_21_14_all_39_12</strain>
    </source>
</reference>
<comment type="caution">
    <text evidence="2">The sequence shown here is derived from an EMBL/GenBank/DDBJ whole genome shotgun (WGS) entry which is preliminary data.</text>
</comment>
<gene>
    <name evidence="2" type="ORF">COX05_04225</name>
</gene>
<protein>
    <submittedName>
        <fullName evidence="2">Uncharacterized protein</fullName>
    </submittedName>
</protein>